<keyword evidence="2" id="KW-1185">Reference proteome</keyword>
<protein>
    <submittedName>
        <fullName evidence="1">Uncharacterized protein</fullName>
    </submittedName>
</protein>
<proteinExistence type="predicted"/>
<name>A0ACC0UVH9_9HYPO</name>
<dbReference type="EMBL" id="CM047945">
    <property type="protein sequence ID" value="KAI9897938.1"/>
    <property type="molecule type" value="Genomic_DNA"/>
</dbReference>
<gene>
    <name evidence="1" type="ORF">N3K66_006298</name>
</gene>
<reference evidence="1" key="1">
    <citation type="submission" date="2022-10" db="EMBL/GenBank/DDBJ databases">
        <title>Complete Genome of Trichothecium roseum strain YXFP-22015, a Plant Pathogen Isolated from Citrus.</title>
        <authorList>
            <person name="Wang Y."/>
            <person name="Zhu L."/>
        </authorList>
    </citation>
    <scope>NUCLEOTIDE SEQUENCE</scope>
    <source>
        <strain evidence="1">YXFP-22015</strain>
    </source>
</reference>
<dbReference type="Proteomes" id="UP001163324">
    <property type="component" value="Chromosome 6"/>
</dbReference>
<evidence type="ECO:0000313" key="2">
    <source>
        <dbReference type="Proteomes" id="UP001163324"/>
    </source>
</evidence>
<evidence type="ECO:0000313" key="1">
    <source>
        <dbReference type="EMBL" id="KAI9897938.1"/>
    </source>
</evidence>
<organism evidence="1 2">
    <name type="scientific">Trichothecium roseum</name>
    <dbReference type="NCBI Taxonomy" id="47278"/>
    <lineage>
        <taxon>Eukaryota</taxon>
        <taxon>Fungi</taxon>
        <taxon>Dikarya</taxon>
        <taxon>Ascomycota</taxon>
        <taxon>Pezizomycotina</taxon>
        <taxon>Sordariomycetes</taxon>
        <taxon>Hypocreomycetidae</taxon>
        <taxon>Hypocreales</taxon>
        <taxon>Hypocreales incertae sedis</taxon>
        <taxon>Trichothecium</taxon>
    </lineage>
</organism>
<accession>A0ACC0UVH9</accession>
<comment type="caution">
    <text evidence="1">The sequence shown here is derived from an EMBL/GenBank/DDBJ whole genome shotgun (WGS) entry which is preliminary data.</text>
</comment>
<sequence>MTKFSREVHNRGTQDALQDIQRLRISDGARLPCFTIPYGLNLRFFGREDEVNTLKDVLDPTPERKSLRATGIYGLGGVGKSQLALHYANTSMEIYDVIAWIPSETQFKLVQALSEFANKLGLTEDGSEDDYQGIQKVRDWLNKSKRPFLLVFDNVENISILDQIWPASDKGSIIITTRSLSQASKRTSHTVALQSFSPEIGISVLESLTNLKPADKEDEAAAQEVCQLLGGLPLAMVQISDFIRDRGYSYVEFLRIYKKSAEKIFAKSEKPVEYDDTVFTTWNISLQKLSEEATKLQNLLVFFDPDLIPERLITNTKAEIDDPSLEFLFDEFDFGEAVMELIRTSMISRLSSSKALSMHRLVQLAVFSKLSKVERVEFFDLTVQILYFDFPDTWKNRGAYQGHGWQSWETCSAVLSHVNWLMQLSAKYKIKSKTPDRWAELVFQAGTYLWEKEQPTLAKSFFEFSLGIDEDVSGLISAQAHRMLGHVFLDLARPHAALAAYKRTLELHQELDGVDAPPVADLCDSIACSYTEIGNVEQAFEYLDKATAIHNAHYPSKMMRTLAIGAMAYLRAGQPGDALAAIRECWRLQGKTQKDIETSSYPKHSGDIMLLARILWLQDNKAESQELVSRTVTMRRGTFGENGGPRVADSLFSLARILEDVGELVLAAKLLRQVIEMSGDAPEMKPHKARAFWFSANVEAKIGGEEAKVVELRNNARAVRQTIEDREWPDDETDAAFMKLDAETYDPAAQEAEERELAKLISKIDTKALETRASRLRSGIACSIPPLRYNREKRSSFMGGMNYHIEIRFEDGVVWIARVRRFNATSPPSALRDYIIRSEVATLKFLEKTQVPAPKVHNFALECADNPVGVGFILMDKLPGKSLRWSLASQEQRSKVVAQVADVLMELQKYPFDSMGSLIYVREPRVSAFARESLATFEGSEMHTIGPLSSLESYHRASLELILQLILNQEMYSGRAVDAYLIHKFLMELVPQVLPPPDEEQNFYLKHADDKGDHILVDDDYRITGIIDWEWAHTAPAALAFNSPIGFLPVGDFYDGKNDIGQEEEFFAQCFEAKGADELAHHVRRGRLQHRFAFCCGYDLVDWDGFQGLFAGLRRALGVDADLDWEDWKKTALERYKHDDGLQALLGREQNDQNGSRGAV</sequence>